<keyword evidence="2" id="KW-0479">Metal-binding</keyword>
<evidence type="ECO:0000256" key="4">
    <source>
        <dbReference type="ARBA" id="ARBA00023295"/>
    </source>
</evidence>
<dbReference type="InterPro" id="IPR028995">
    <property type="entry name" value="Glyco_hydro_57/38_cen_sf"/>
</dbReference>
<evidence type="ECO:0000256" key="6">
    <source>
        <dbReference type="SAM" id="SignalP"/>
    </source>
</evidence>
<dbReference type="AlphaFoldDB" id="A0A4R8DH98"/>
<dbReference type="PANTHER" id="PTHR46017">
    <property type="entry name" value="ALPHA-MANNOSIDASE 2C1"/>
    <property type="match status" value="1"/>
</dbReference>
<dbReference type="InterPro" id="IPR011682">
    <property type="entry name" value="Glyco_hydro_38_C"/>
</dbReference>
<sequence>MKYLLTIWSLLLTAGAGVRAQDSAGACLAPRTTARPAPDAAARAAYFIDGYHGGIYGHLPPWQTRFMVDQLNAHPWWKINLELEPESWDTIEEKDPAAYADFEKMFADQSSDGRIEYINPAYGQSYLYNISGESIIRQFYYGIRKLRAHFPGAVFTTYSSEEPCFTSALPQILSSYGFKYASLKNPNTCWGGYTRAYGGELVNWIGPDGSRILAVPRYAVEALKPRSTWETIACNNSVAYITRAFAAGIAHPVGMCLQDAGWNNGPWIKPGAAAAGTAGAIATADVATPYMPTVFETWRGYIDRRTSGRTQDDWRFSQEDVLVSLVWGGQVLQRIARQVRASENKIVATEKLAAMAAVFGDEPWPGLSLDEAWRTLLLSQHHDCWIVPYNERGGLTWADHVTQWTGNTDRRCDSILERSMDALSGAPPVPPSATTPPVPSGATTPPAASGAGAPHEAPREQAVRVFNSTATAREECVAFPLPAGWKGATILDEHHYVVPSQAADTTGWLFRARVPSLGYATYFLKEGTGPSQKGATPSQKGATPGAKGPTPAGKGAQAFFQKDGTCRIETDLYSLVLDPAKGGAIKSLAAKRLHNKTFTAGPLGALRGNFYHLGGFHSSTETPAGIHILENGPLRVKVEVQGQIAGVPFTQYLTLAQGQRRIDVRLHIDWTDNMGIGESPDSVKGHLLQKAFYNDSFKLQAVFPLALSGQKVYKDAPFDVLRSRLTNTFFNSWDSIKNVVLLHWVDVTDGTGQYGMAVLSDHTTSYAHGPHDPLGLTVQYSGDGLFGRNYTLTGPSELGYALVPHEGTWDQADVASEEMKWEEPLRVSLAAGPGAASLLHTDAKGWQVTTLLMSGGDLEVRIFNASGDDNVHRVYTGFSSGEVQLIALDGHIIRTLTPGKDHTSIALAMPRFGIRTLKFIHVSKPSLQ</sequence>
<feature type="compositionally biased region" description="Low complexity" evidence="5">
    <location>
        <begin position="540"/>
        <end position="555"/>
    </location>
</feature>
<accession>A0A4R8DH98</accession>
<gene>
    <name evidence="9" type="ORF">EDB95_4156</name>
</gene>
<evidence type="ECO:0000259" key="8">
    <source>
        <dbReference type="Pfam" id="PF07748"/>
    </source>
</evidence>
<feature type="chain" id="PRO_5020480843" evidence="6">
    <location>
        <begin position="21"/>
        <end position="928"/>
    </location>
</feature>
<protein>
    <submittedName>
        <fullName evidence="9">Alpha-mannosidase</fullName>
    </submittedName>
</protein>
<proteinExistence type="inferred from homology"/>
<dbReference type="PANTHER" id="PTHR46017:SF1">
    <property type="entry name" value="ALPHA-MANNOSIDASE 2C1"/>
    <property type="match status" value="1"/>
</dbReference>
<evidence type="ECO:0000256" key="2">
    <source>
        <dbReference type="ARBA" id="ARBA00022723"/>
    </source>
</evidence>
<evidence type="ECO:0000313" key="9">
    <source>
        <dbReference type="EMBL" id="TDW96330.1"/>
    </source>
</evidence>
<dbReference type="InterPro" id="IPR037094">
    <property type="entry name" value="Glyco_hydro_38_cen_sf"/>
</dbReference>
<evidence type="ECO:0000256" key="5">
    <source>
        <dbReference type="SAM" id="MobiDB-lite"/>
    </source>
</evidence>
<dbReference type="GO" id="GO:0046872">
    <property type="term" value="F:metal ion binding"/>
    <property type="evidence" value="ECO:0007669"/>
    <property type="project" value="UniProtKB-KW"/>
</dbReference>
<dbReference type="InterPro" id="IPR011330">
    <property type="entry name" value="Glyco_hydro/deAcase_b/a-brl"/>
</dbReference>
<evidence type="ECO:0000259" key="7">
    <source>
        <dbReference type="Pfam" id="PF01074"/>
    </source>
</evidence>
<feature type="compositionally biased region" description="Pro residues" evidence="5">
    <location>
        <begin position="427"/>
        <end position="439"/>
    </location>
</feature>
<dbReference type="Gene3D" id="2.60.40.1180">
    <property type="entry name" value="Golgi alpha-mannosidase II"/>
    <property type="match status" value="1"/>
</dbReference>
<organism evidence="9 10">
    <name type="scientific">Dinghuibacter silviterrae</name>
    <dbReference type="NCBI Taxonomy" id="1539049"/>
    <lineage>
        <taxon>Bacteria</taxon>
        <taxon>Pseudomonadati</taxon>
        <taxon>Bacteroidota</taxon>
        <taxon>Chitinophagia</taxon>
        <taxon>Chitinophagales</taxon>
        <taxon>Chitinophagaceae</taxon>
        <taxon>Dinghuibacter</taxon>
    </lineage>
</organism>
<dbReference type="SUPFAM" id="SSF88688">
    <property type="entry name" value="Families 57/38 glycoside transferase middle domain"/>
    <property type="match status" value="1"/>
</dbReference>
<name>A0A4R8DH98_9BACT</name>
<dbReference type="InterPro" id="IPR027291">
    <property type="entry name" value="Glyco_hydro_38_N_sf"/>
</dbReference>
<evidence type="ECO:0000256" key="3">
    <source>
        <dbReference type="ARBA" id="ARBA00022801"/>
    </source>
</evidence>
<feature type="compositionally biased region" description="Polar residues" evidence="5">
    <location>
        <begin position="529"/>
        <end position="539"/>
    </location>
</feature>
<feature type="compositionally biased region" description="Low complexity" evidence="5">
    <location>
        <begin position="440"/>
        <end position="454"/>
    </location>
</feature>
<evidence type="ECO:0000256" key="1">
    <source>
        <dbReference type="ARBA" id="ARBA00009792"/>
    </source>
</evidence>
<dbReference type="Pfam" id="PF07748">
    <property type="entry name" value="Glyco_hydro_38C"/>
    <property type="match status" value="1"/>
</dbReference>
<keyword evidence="10" id="KW-1185">Reference proteome</keyword>
<keyword evidence="3" id="KW-0378">Hydrolase</keyword>
<comment type="similarity">
    <text evidence="1">Belongs to the glycosyl hydrolase 38 family.</text>
</comment>
<dbReference type="Gene3D" id="3.20.110.10">
    <property type="entry name" value="Glycoside hydrolase 38, N terminal domain"/>
    <property type="match status" value="1"/>
</dbReference>
<reference evidence="9 10" key="1">
    <citation type="submission" date="2019-03" db="EMBL/GenBank/DDBJ databases">
        <title>Genomic Encyclopedia of Type Strains, Phase IV (KMG-IV): sequencing the most valuable type-strain genomes for metagenomic binning, comparative biology and taxonomic classification.</title>
        <authorList>
            <person name="Goeker M."/>
        </authorList>
    </citation>
    <scope>NUCLEOTIDE SEQUENCE [LARGE SCALE GENOMIC DNA]</scope>
    <source>
        <strain evidence="9 10">DSM 100059</strain>
    </source>
</reference>
<dbReference type="GO" id="GO:0006013">
    <property type="term" value="P:mannose metabolic process"/>
    <property type="evidence" value="ECO:0007669"/>
    <property type="project" value="InterPro"/>
</dbReference>
<dbReference type="InterPro" id="IPR000602">
    <property type="entry name" value="Glyco_hydro_38_N"/>
</dbReference>
<keyword evidence="4" id="KW-0326">Glycosidase</keyword>
<dbReference type="EMBL" id="SODV01000002">
    <property type="protein sequence ID" value="TDW96330.1"/>
    <property type="molecule type" value="Genomic_DNA"/>
</dbReference>
<dbReference type="GO" id="GO:0009313">
    <property type="term" value="P:oligosaccharide catabolic process"/>
    <property type="evidence" value="ECO:0007669"/>
    <property type="project" value="TreeGrafter"/>
</dbReference>
<feature type="signal peptide" evidence="6">
    <location>
        <begin position="1"/>
        <end position="20"/>
    </location>
</feature>
<dbReference type="SUPFAM" id="SSF88713">
    <property type="entry name" value="Glycoside hydrolase/deacetylase"/>
    <property type="match status" value="1"/>
</dbReference>
<comment type="caution">
    <text evidence="9">The sequence shown here is derived from an EMBL/GenBank/DDBJ whole genome shotgun (WGS) entry which is preliminary data.</text>
</comment>
<keyword evidence="6" id="KW-0732">Signal</keyword>
<dbReference type="InterPro" id="IPR013780">
    <property type="entry name" value="Glyco_hydro_b"/>
</dbReference>
<dbReference type="InterPro" id="IPR011013">
    <property type="entry name" value="Gal_mutarotase_sf_dom"/>
</dbReference>
<feature type="region of interest" description="Disordered" evidence="5">
    <location>
        <begin position="529"/>
        <end position="555"/>
    </location>
</feature>
<dbReference type="SUPFAM" id="SSF74650">
    <property type="entry name" value="Galactose mutarotase-like"/>
    <property type="match status" value="1"/>
</dbReference>
<feature type="domain" description="Glycoside hydrolase family 38 N-terminal" evidence="7">
    <location>
        <begin position="88"/>
        <end position="215"/>
    </location>
</feature>
<dbReference type="Proteomes" id="UP000294498">
    <property type="component" value="Unassembled WGS sequence"/>
</dbReference>
<evidence type="ECO:0000313" key="10">
    <source>
        <dbReference type="Proteomes" id="UP000294498"/>
    </source>
</evidence>
<dbReference type="Pfam" id="PF01074">
    <property type="entry name" value="Glyco_hydro_38N"/>
    <property type="match status" value="1"/>
</dbReference>
<dbReference type="Gene3D" id="1.20.1270.50">
    <property type="entry name" value="Glycoside hydrolase family 38, central domain"/>
    <property type="match status" value="1"/>
</dbReference>
<dbReference type="GO" id="GO:0030246">
    <property type="term" value="F:carbohydrate binding"/>
    <property type="evidence" value="ECO:0007669"/>
    <property type="project" value="InterPro"/>
</dbReference>
<dbReference type="Gene3D" id="2.70.98.30">
    <property type="entry name" value="Golgi alpha-mannosidase II, domain 4"/>
    <property type="match status" value="1"/>
</dbReference>
<feature type="domain" description="Glycosyl hydrolase family 38 C-terminal" evidence="8">
    <location>
        <begin position="624"/>
        <end position="766"/>
    </location>
</feature>
<dbReference type="GO" id="GO:0004559">
    <property type="term" value="F:alpha-mannosidase activity"/>
    <property type="evidence" value="ECO:0007669"/>
    <property type="project" value="InterPro"/>
</dbReference>
<dbReference type="RefSeq" id="WP_133996569.1">
    <property type="nucleotide sequence ID" value="NZ_SODV01000002.1"/>
</dbReference>
<dbReference type="OrthoDB" id="9772207at2"/>
<feature type="region of interest" description="Disordered" evidence="5">
    <location>
        <begin position="421"/>
        <end position="458"/>
    </location>
</feature>